<keyword evidence="12" id="KW-0325">Glycoprotein</keyword>
<dbReference type="CDD" id="cd18578">
    <property type="entry name" value="ABC_6TM_Pgp_ABCB1_D2_like"/>
    <property type="match status" value="1"/>
</dbReference>
<evidence type="ECO:0000256" key="5">
    <source>
        <dbReference type="ARBA" id="ARBA00022692"/>
    </source>
</evidence>
<dbReference type="GO" id="GO:0005524">
    <property type="term" value="F:ATP binding"/>
    <property type="evidence" value="ECO:0007669"/>
    <property type="project" value="UniProtKB-KW"/>
</dbReference>
<dbReference type="InterPro" id="IPR039421">
    <property type="entry name" value="Type_1_exporter"/>
</dbReference>
<evidence type="ECO:0000259" key="16">
    <source>
        <dbReference type="PROSITE" id="PS50929"/>
    </source>
</evidence>
<evidence type="ECO:0000256" key="9">
    <source>
        <dbReference type="ARBA" id="ARBA00022967"/>
    </source>
</evidence>
<evidence type="ECO:0000256" key="1">
    <source>
        <dbReference type="ARBA" id="ARBA00004141"/>
    </source>
</evidence>
<feature type="transmembrane region" description="Helical" evidence="14">
    <location>
        <begin position="6"/>
        <end position="25"/>
    </location>
</feature>
<dbReference type="InterPro" id="IPR027417">
    <property type="entry name" value="P-loop_NTPase"/>
</dbReference>
<dbReference type="InterPro" id="IPR036640">
    <property type="entry name" value="ABC1_TM_sf"/>
</dbReference>
<dbReference type="GO" id="GO:0008559">
    <property type="term" value="F:ABC-type xenobiotic transporter activity"/>
    <property type="evidence" value="ECO:0007669"/>
    <property type="project" value="UniProtKB-EC"/>
</dbReference>
<dbReference type="Gene3D" id="1.20.1560.10">
    <property type="entry name" value="ABC transporter type 1, transmembrane domain"/>
    <property type="match status" value="2"/>
</dbReference>
<gene>
    <name evidence="17" type="ORF">TTEB3V08_LOCUS10411</name>
</gene>
<feature type="domain" description="ABC transporter" evidence="15">
    <location>
        <begin position="347"/>
        <end position="585"/>
    </location>
</feature>
<dbReference type="PROSITE" id="PS00211">
    <property type="entry name" value="ABC_TRANSPORTER_1"/>
    <property type="match status" value="1"/>
</dbReference>
<reference evidence="17" key="1">
    <citation type="submission" date="2020-11" db="EMBL/GenBank/DDBJ databases">
        <authorList>
            <person name="Tran Van P."/>
        </authorList>
    </citation>
    <scope>NUCLEOTIDE SEQUENCE</scope>
</reference>
<dbReference type="FunFam" id="3.40.50.300:FF:000479">
    <property type="entry name" value="Multidrug resistance protein 1A"/>
    <property type="match status" value="1"/>
</dbReference>
<evidence type="ECO:0000313" key="17">
    <source>
        <dbReference type="EMBL" id="CAD7462520.1"/>
    </source>
</evidence>
<keyword evidence="6" id="KW-0677">Repeat</keyword>
<dbReference type="GO" id="GO:0016887">
    <property type="term" value="F:ATP hydrolysis activity"/>
    <property type="evidence" value="ECO:0007669"/>
    <property type="project" value="InterPro"/>
</dbReference>
<evidence type="ECO:0000256" key="12">
    <source>
        <dbReference type="ARBA" id="ARBA00023180"/>
    </source>
</evidence>
<dbReference type="SMART" id="SM00382">
    <property type="entry name" value="AAA"/>
    <property type="match status" value="1"/>
</dbReference>
<dbReference type="GO" id="GO:0016020">
    <property type="term" value="C:membrane"/>
    <property type="evidence" value="ECO:0007669"/>
    <property type="project" value="UniProtKB-SubCell"/>
</dbReference>
<evidence type="ECO:0000256" key="11">
    <source>
        <dbReference type="ARBA" id="ARBA00023136"/>
    </source>
</evidence>
<dbReference type="Pfam" id="PF00664">
    <property type="entry name" value="ABC_membrane"/>
    <property type="match status" value="2"/>
</dbReference>
<dbReference type="AlphaFoldDB" id="A0A7R9IQB8"/>
<dbReference type="EC" id="7.6.2.2" evidence="3"/>
<keyword evidence="9" id="KW-1278">Translocase</keyword>
<dbReference type="PROSITE" id="PS50929">
    <property type="entry name" value="ABC_TM1F"/>
    <property type="match status" value="1"/>
</dbReference>
<name>A0A7R9IQB8_9NEOP</name>
<evidence type="ECO:0000256" key="10">
    <source>
        <dbReference type="ARBA" id="ARBA00022989"/>
    </source>
</evidence>
<organism evidence="17">
    <name type="scientific">Timema tahoe</name>
    <dbReference type="NCBI Taxonomy" id="61484"/>
    <lineage>
        <taxon>Eukaryota</taxon>
        <taxon>Metazoa</taxon>
        <taxon>Ecdysozoa</taxon>
        <taxon>Arthropoda</taxon>
        <taxon>Hexapoda</taxon>
        <taxon>Insecta</taxon>
        <taxon>Pterygota</taxon>
        <taxon>Neoptera</taxon>
        <taxon>Polyneoptera</taxon>
        <taxon>Phasmatodea</taxon>
        <taxon>Timematodea</taxon>
        <taxon>Timematoidea</taxon>
        <taxon>Timematidae</taxon>
        <taxon>Timema</taxon>
    </lineage>
</organism>
<dbReference type="PANTHER" id="PTHR24221">
    <property type="entry name" value="ATP-BINDING CASSETTE SUB-FAMILY B"/>
    <property type="match status" value="1"/>
</dbReference>
<dbReference type="InterPro" id="IPR011527">
    <property type="entry name" value="ABC1_TM_dom"/>
</dbReference>
<feature type="transmembrane region" description="Helical" evidence="14">
    <location>
        <begin position="251"/>
        <end position="272"/>
    </location>
</feature>
<keyword evidence="4" id="KW-0813">Transport</keyword>
<feature type="transmembrane region" description="Helical" evidence="14">
    <location>
        <begin position="103"/>
        <end position="124"/>
    </location>
</feature>
<evidence type="ECO:0000256" key="6">
    <source>
        <dbReference type="ARBA" id="ARBA00022737"/>
    </source>
</evidence>
<dbReference type="GO" id="GO:0017085">
    <property type="term" value="P:response to insecticide"/>
    <property type="evidence" value="ECO:0007669"/>
    <property type="project" value="UniProtKB-ARBA"/>
</dbReference>
<sequence>MGAAMPVLAVLFGSLIQVYTITLAGEKLTLRLRRMLFAAMLRQEIEWFDEKANSSGALCARLSGDASQVQGATGQRLSIIIQSIATFLLAVGLAMYYEWRLGLVGLAFSPVIMAAQYYFIVVQSGELLNKREAMEQAIQATGQRLSIIIQSIATFLLAVGLAMYYEWRLGLVGLAFSPVIMAAQYYFIVVQSGELLNKREAMEQAIQVAVEAVSNIRTVAGLGREHTFHQKYMKELETVHLVALRNCHFRALVFGMASSIMFFAYGACMYYGGKLVEQEGIPYSNVFKVSQALILGTASVGSALAFAPNLQKGLVAARKVFQLLNRNSNIVDPEPLGRDKWVAEGSTDYSKVVFSYPTRRRVPVLQDFSMSVRPGKTIALVGPSGCGKTTCVQLLERFYDPSSGVLMLDGRDISSAPLYSLRSQLGVVSQEPVLFNRTIADNIAYGDNMRDVTMSEIVKAAKQANIHTFIASLPMGYQTYIGEKGVQLSGGQKQRVSIARALIRNPRVLILDEATSALDTESEKVVQKALERAKEGRTCITIAHRLSTVQDADIICVLNNGKVAEQGSHSQLLEQKGVYHKLYSLQLEKN</sequence>
<evidence type="ECO:0000256" key="14">
    <source>
        <dbReference type="SAM" id="Phobius"/>
    </source>
</evidence>
<keyword evidence="7" id="KW-0547">Nucleotide-binding</keyword>
<dbReference type="Gene3D" id="3.40.50.300">
    <property type="entry name" value="P-loop containing nucleotide triphosphate hydrolases"/>
    <property type="match status" value="1"/>
</dbReference>
<dbReference type="PROSITE" id="PS50893">
    <property type="entry name" value="ABC_TRANSPORTER_2"/>
    <property type="match status" value="1"/>
</dbReference>
<protein>
    <recommendedName>
        <fullName evidence="3">ABC-type xenobiotic transporter</fullName>
        <ecNumber evidence="3">7.6.2.2</ecNumber>
    </recommendedName>
</protein>
<dbReference type="InterPro" id="IPR003439">
    <property type="entry name" value="ABC_transporter-like_ATP-bd"/>
</dbReference>
<dbReference type="InterPro" id="IPR017871">
    <property type="entry name" value="ABC_transporter-like_CS"/>
</dbReference>
<keyword evidence="8" id="KW-0067">ATP-binding</keyword>
<comment type="similarity">
    <text evidence="2">Belongs to the ABC transporter superfamily. ABCB family. Multidrug resistance exporter (TC 3.A.1.201) subfamily.</text>
</comment>
<accession>A0A7R9IQB8</accession>
<evidence type="ECO:0000256" key="13">
    <source>
        <dbReference type="ARBA" id="ARBA00034018"/>
    </source>
</evidence>
<dbReference type="GO" id="GO:0097254">
    <property type="term" value="P:renal tubular secretion"/>
    <property type="evidence" value="ECO:0007669"/>
    <property type="project" value="UniProtKB-ARBA"/>
</dbReference>
<evidence type="ECO:0000256" key="2">
    <source>
        <dbReference type="ARBA" id="ARBA00007577"/>
    </source>
</evidence>
<feature type="transmembrane region" description="Helical" evidence="14">
    <location>
        <begin position="145"/>
        <end position="165"/>
    </location>
</feature>
<evidence type="ECO:0000256" key="3">
    <source>
        <dbReference type="ARBA" id="ARBA00012191"/>
    </source>
</evidence>
<dbReference type="CDD" id="cd03249">
    <property type="entry name" value="ABC_MTABC3_MDL1_MDL2"/>
    <property type="match status" value="1"/>
</dbReference>
<dbReference type="Pfam" id="PF00005">
    <property type="entry name" value="ABC_tran"/>
    <property type="match status" value="1"/>
</dbReference>
<evidence type="ECO:0000256" key="7">
    <source>
        <dbReference type="ARBA" id="ARBA00022741"/>
    </source>
</evidence>
<dbReference type="SUPFAM" id="SSF52540">
    <property type="entry name" value="P-loop containing nucleoside triphosphate hydrolases"/>
    <property type="match status" value="1"/>
</dbReference>
<keyword evidence="10 14" id="KW-1133">Transmembrane helix</keyword>
<evidence type="ECO:0000259" key="15">
    <source>
        <dbReference type="PROSITE" id="PS50893"/>
    </source>
</evidence>
<keyword evidence="11 14" id="KW-0472">Membrane</keyword>
<feature type="domain" description="ABC transmembrane type-1" evidence="16">
    <location>
        <begin position="7"/>
        <end position="312"/>
    </location>
</feature>
<dbReference type="InterPro" id="IPR003593">
    <property type="entry name" value="AAA+_ATPase"/>
</dbReference>
<keyword evidence="5 14" id="KW-0812">Transmembrane</keyword>
<proteinExistence type="inferred from homology"/>
<comment type="catalytic activity">
    <reaction evidence="13">
        <text>ATP + H2O + xenobioticSide 1 = ADP + phosphate + xenobioticSide 2.</text>
        <dbReference type="EC" id="7.6.2.2"/>
    </reaction>
</comment>
<feature type="transmembrane region" description="Helical" evidence="14">
    <location>
        <begin position="77"/>
        <end position="97"/>
    </location>
</feature>
<feature type="transmembrane region" description="Helical" evidence="14">
    <location>
        <begin position="171"/>
        <end position="189"/>
    </location>
</feature>
<dbReference type="EMBL" id="OE006207">
    <property type="protein sequence ID" value="CAD7462520.1"/>
    <property type="molecule type" value="Genomic_DNA"/>
</dbReference>
<comment type="subcellular location">
    <subcellularLocation>
        <location evidence="1">Membrane</location>
        <topology evidence="1">Multi-pass membrane protein</topology>
    </subcellularLocation>
</comment>
<dbReference type="SUPFAM" id="SSF90123">
    <property type="entry name" value="ABC transporter transmembrane region"/>
    <property type="match status" value="2"/>
</dbReference>
<evidence type="ECO:0000256" key="4">
    <source>
        <dbReference type="ARBA" id="ARBA00022448"/>
    </source>
</evidence>
<dbReference type="PANTHER" id="PTHR24221:SF645">
    <property type="entry name" value="LP14331P"/>
    <property type="match status" value="1"/>
</dbReference>
<evidence type="ECO:0000256" key="8">
    <source>
        <dbReference type="ARBA" id="ARBA00022840"/>
    </source>
</evidence>